<dbReference type="EMBL" id="JAHCVI010000001">
    <property type="protein sequence ID" value="KAG7294217.1"/>
    <property type="molecule type" value="Genomic_DNA"/>
</dbReference>
<dbReference type="Proteomes" id="UP001197093">
    <property type="component" value="Unassembled WGS sequence"/>
</dbReference>
<protein>
    <recommendedName>
        <fullName evidence="4">Jacalin-type lectin domain-containing protein</fullName>
    </recommendedName>
</protein>
<feature type="compositionally biased region" description="Low complexity" evidence="1">
    <location>
        <begin position="194"/>
        <end position="203"/>
    </location>
</feature>
<gene>
    <name evidence="2" type="ORF">NEMBOFW57_004287</name>
</gene>
<sequence length="1304" mass="143524">MGLLLVPYTNAMRLGQGFNSYTQQICVDDAVVVNPNRAENVLLNDGTTMRILAQTESKPSAWTRQREVIVNEDTAEAVKIARESLPAPEHDNVTDEQNQGTAQTDVEPPEPTQDETTPAENENQDGIGDPVDGQDAADTPPDSAVGGVEEPEHDIAPESEPELEAEVEPPTTTTAGTDVAALAEPNNADELESTAATTATQRTAKSRQRSASVAPSAGWRKLQQDAAARQAAAKLDAEELAETRRAEKERLQAARALQLEMEKEERAEEKKRRQENREEQRKIREEKRNFERERRQETYQAIKEAASKCKDAMTMDQMKAILQQNQFVERFNGMGENDPDIVFDASAPRGPSQTVTYTSRFVDRLSDITDDMCVSGSLSIKSGKIGGSGRGSFIDSDKFKESDLNFYISVKVVNQTVNFKDALEYNPISCLSKQNFAKVYGDSFISGFLEGGEFNALVSMKILNKAKKTDIQAEAKVALTAGPVSVEAQADVGIARENIETNTETTIQVSWCGGGHIKPMEQQWDIKSLMQAAARFPDLVADCPQRTYAVLTKYENLRSFVKRQPKSYSKLAYENAQMYTNVLMDAFMSYKALYKQLSDQIFQVRQKTMEILPWESKDAADNAARAARKAAEAAAAKAAEAAEAALQKALTAPVGGLAIRAAKTSTANRPQKKKANGFYPYVEDNTRFEASIGGLDQARKAIRRQMARIVHEVDVIEEFPSLATDEDHEEPFQPPASFEMRLPTVDIPKRLRPQVNPLTGHRIMAVAQTEEERREEAQRLKDLEEAPALYPESKKTKFVQAEADAFAKCIELNPRIGYHLNVTPAVGSEDWGTMFNNLDFLREDWHVKSIIVHVGQGMLRSVAVEYRNGLIVQKGHPDSTTKRFELGSFVPGERVTAGSIEVGESVGSSTPHAAVLGVRLFTNHGCSLVAEAQYSIPAAEGKVKKDGFEYKDIRIHHFDCPLSQGTLKGFFGRSVDTADSNGVFRLGFIRGDVLPRQPENAPETLTVSAPRAVPSRWGQTTAKSPEGKLVEHAARFGLAYPTPPKVLCAFSEVRGIEQSRTRPVSWQYSSTNSKVSTDCFSFSTTLDSIITNLAYSWLTLPENEVNFNFGIFDFDATIYDDKRDPTGTHQVVFTNPYGTAPAPPAVWCVTMDYTGTGDNSPDGRLRHSISDLTATGFKLNIETWGGGHHAGNVWGWCTWDKEYDGVKVKSESKVVCCGNTNGTPAADPIKGALELWEPTFPGGKQPVSIMTGINGYDINVAEGKCTHLRSQWQGTLENGSISCGVDGSGRARYVSAMYLAILED</sequence>
<name>A0AAD4F9A6_9PEZI</name>
<dbReference type="Gene3D" id="2.60.40.2080">
    <property type="match status" value="1"/>
</dbReference>
<organism evidence="2 3">
    <name type="scientific">Staphylotrichum longicolle</name>
    <dbReference type="NCBI Taxonomy" id="669026"/>
    <lineage>
        <taxon>Eukaryota</taxon>
        <taxon>Fungi</taxon>
        <taxon>Dikarya</taxon>
        <taxon>Ascomycota</taxon>
        <taxon>Pezizomycotina</taxon>
        <taxon>Sordariomycetes</taxon>
        <taxon>Sordariomycetidae</taxon>
        <taxon>Sordariales</taxon>
        <taxon>Chaetomiaceae</taxon>
        <taxon>Staphylotrichum</taxon>
    </lineage>
</organism>
<evidence type="ECO:0000313" key="3">
    <source>
        <dbReference type="Proteomes" id="UP001197093"/>
    </source>
</evidence>
<comment type="caution">
    <text evidence="2">The sequence shown here is derived from an EMBL/GenBank/DDBJ whole genome shotgun (WGS) entry which is preliminary data.</text>
</comment>
<feature type="region of interest" description="Disordered" evidence="1">
    <location>
        <begin position="83"/>
        <end position="225"/>
    </location>
</feature>
<dbReference type="InterPro" id="IPR037221">
    <property type="entry name" value="H-type_lectin_dom_sf"/>
</dbReference>
<proteinExistence type="predicted"/>
<reference evidence="2" key="1">
    <citation type="submission" date="2023-02" db="EMBL/GenBank/DDBJ databases">
        <authorList>
            <person name="Palmer J.M."/>
        </authorList>
    </citation>
    <scope>NUCLEOTIDE SEQUENCE</scope>
    <source>
        <strain evidence="2">FW57</strain>
    </source>
</reference>
<feature type="region of interest" description="Disordered" evidence="1">
    <location>
        <begin position="262"/>
        <end position="282"/>
    </location>
</feature>
<dbReference type="SUPFAM" id="SSF141086">
    <property type="entry name" value="Agglutinin HPA-like"/>
    <property type="match status" value="1"/>
</dbReference>
<evidence type="ECO:0000313" key="2">
    <source>
        <dbReference type="EMBL" id="KAG7294217.1"/>
    </source>
</evidence>
<keyword evidence="3" id="KW-1185">Reference proteome</keyword>
<evidence type="ECO:0000256" key="1">
    <source>
        <dbReference type="SAM" id="MobiDB-lite"/>
    </source>
</evidence>
<accession>A0AAD4F9A6</accession>
<feature type="compositionally biased region" description="Low complexity" evidence="1">
    <location>
        <begin position="168"/>
        <end position="183"/>
    </location>
</feature>
<evidence type="ECO:0008006" key="4">
    <source>
        <dbReference type="Google" id="ProtNLM"/>
    </source>
</evidence>
<feature type="compositionally biased region" description="Acidic residues" evidence="1">
    <location>
        <begin position="149"/>
        <end position="167"/>
    </location>
</feature>